<dbReference type="Proteomes" id="UP000005258">
    <property type="component" value="Plasmid pTM2"/>
</dbReference>
<dbReference type="AlphaFoldDB" id="I3TUX4"/>
<evidence type="ECO:0000313" key="2">
    <source>
        <dbReference type="EMBL" id="AFK56562.1"/>
    </source>
</evidence>
<dbReference type="Gene3D" id="3.60.15.10">
    <property type="entry name" value="Ribonuclease Z/Hydroxyacylglutathione hydrolase-like"/>
    <property type="match status" value="2"/>
</dbReference>
<dbReference type="PATRIC" id="fig|1110502.3.peg.4815"/>
<dbReference type="InterPro" id="IPR036866">
    <property type="entry name" value="RibonucZ/Hydroxyglut_hydro"/>
</dbReference>
<dbReference type="PANTHER" id="PTHR30619">
    <property type="entry name" value="DNA INTERNALIZATION/COMPETENCE PROTEIN COMEC/REC2"/>
    <property type="match status" value="1"/>
</dbReference>
<dbReference type="PANTHER" id="PTHR30619:SF1">
    <property type="entry name" value="RECOMBINATION PROTEIN 2"/>
    <property type="match status" value="1"/>
</dbReference>
<dbReference type="EMBL" id="CP003238">
    <property type="protein sequence ID" value="AFK56562.1"/>
    <property type="molecule type" value="Genomic_DNA"/>
</dbReference>
<feature type="region of interest" description="Disordered" evidence="1">
    <location>
        <begin position="240"/>
        <end position="260"/>
    </location>
</feature>
<dbReference type="HOGENOM" id="CLU_042402_0_0_5"/>
<evidence type="ECO:0008006" key="4">
    <source>
        <dbReference type="Google" id="ProtNLM"/>
    </source>
</evidence>
<dbReference type="KEGG" id="tmo:TMO_b0554"/>
<dbReference type="SUPFAM" id="SSF56281">
    <property type="entry name" value="Metallo-hydrolase/oxidoreductase"/>
    <property type="match status" value="1"/>
</dbReference>
<gene>
    <name evidence="2" type="ordered locus">TMO_b0554</name>
</gene>
<evidence type="ECO:0000256" key="1">
    <source>
        <dbReference type="SAM" id="MobiDB-lite"/>
    </source>
</evidence>
<name>I3TUX4_TISMK</name>
<protein>
    <recommendedName>
        <fullName evidence="4">Metallo-beta-lactamase domain-containing protein</fullName>
    </recommendedName>
</protein>
<organism evidence="2 3">
    <name type="scientific">Tistrella mobilis (strain KA081020-065)</name>
    <dbReference type="NCBI Taxonomy" id="1110502"/>
    <lineage>
        <taxon>Bacteria</taxon>
        <taxon>Pseudomonadati</taxon>
        <taxon>Pseudomonadota</taxon>
        <taxon>Alphaproteobacteria</taxon>
        <taxon>Geminicoccales</taxon>
        <taxon>Geminicoccaceae</taxon>
        <taxon>Tistrella</taxon>
    </lineage>
</organism>
<keyword evidence="2" id="KW-0614">Plasmid</keyword>
<evidence type="ECO:0000313" key="3">
    <source>
        <dbReference type="Proteomes" id="UP000005258"/>
    </source>
</evidence>
<geneLocation type="plasmid" evidence="2 3">
    <name>pTM2</name>
</geneLocation>
<reference evidence="2 3" key="1">
    <citation type="journal article" date="2012" name="J. Am. Chem. Soc.">
        <title>Bacterial biosynthesis and maturation of the didemnin anti-cancer agents.</title>
        <authorList>
            <person name="Xu Y."/>
            <person name="Kersten R.D."/>
            <person name="Nam S.J."/>
            <person name="Lu L."/>
            <person name="Al-Suwailem A.M."/>
            <person name="Zheng H."/>
            <person name="Fenical W."/>
            <person name="Dorrestein P.C."/>
            <person name="Moore B.S."/>
            <person name="Qian P.Y."/>
        </authorList>
    </citation>
    <scope>NUCLEOTIDE SEQUENCE [LARGE SCALE GENOMIC DNA]</scope>
    <source>
        <strain evidence="2 3">KA081020-065</strain>
    </source>
</reference>
<proteinExistence type="predicted"/>
<accession>I3TUX4</accession>
<keyword evidence="3" id="KW-1185">Reference proteome</keyword>
<sequence length="504" mass="57418">MKFLSNYEISLIKGMLNITPRLTDQKILAYFSRPDRDLSQRLIGQIRKGLCFNAIFPAQEAMVRDFMLIRELENGPAATSFALRYSVPTSSQYSSPCLFLDWWPVGQGLFSSGAIVKNGRPFFNWVYDCGTSSSLDLLYDSIKDCNRQRECLRFSRFDLVILSHFDNDHISGFSHLVQESQIRMILLPYLTPLQRLILAIQQGVSSGDAEFGFYIDPVSYLRGLDGSDIGEIVFVLPSESDDEAPSPRIGPVPDGGVRDGEESEEVSIKFEVASPPDQAQDELFTKLVNANVHYLKRGGVISAASDWEFLPYNDASMLPKLNDQFKTNAMNLVRSILNKPNTCKHQLDKLKKLYDKNFGKSSRNRNIISLFIYSGPIGDYRFFCFNERMPCPPDVRTRFAQIYTGDGILNTKKRFQKFKNYYQPEGRLARAGFLQVMHHGAKSSWYSGLAADLSPVVSIFSSDPHNRKYRHPHPEVLRDFWDFHPVKVDKYAGFHVRGILMSEI</sequence>
<dbReference type="InterPro" id="IPR052159">
    <property type="entry name" value="Competence_DNA_uptake"/>
</dbReference>